<accession>A0AAD9D180</accession>
<keyword evidence="1 2" id="KW-0371">Homeobox</keyword>
<dbReference type="InterPro" id="IPR001356">
    <property type="entry name" value="HD"/>
</dbReference>
<feature type="region of interest" description="Disordered" evidence="3">
    <location>
        <begin position="496"/>
        <end position="545"/>
    </location>
</feature>
<keyword evidence="1 2" id="KW-0539">Nucleus</keyword>
<gene>
    <name evidence="5" type="ORF">DB88DRAFT_266168</name>
</gene>
<reference evidence="5" key="1">
    <citation type="submission" date="2023-02" db="EMBL/GenBank/DDBJ databases">
        <title>Identification and recombinant expression of a fungal hydrolase from Papiliotrema laurentii that hydrolyzes apple cutin and clears colloidal polyester polyurethane.</title>
        <authorList>
            <consortium name="DOE Joint Genome Institute"/>
            <person name="Roman V.A."/>
            <person name="Bojanowski C."/>
            <person name="Crable B.R."/>
            <person name="Wagner D.N."/>
            <person name="Hung C.S."/>
            <person name="Nadeau L.J."/>
            <person name="Schratz L."/>
            <person name="Haridas S."/>
            <person name="Pangilinan J."/>
            <person name="Lipzen A."/>
            <person name="Na H."/>
            <person name="Yan M."/>
            <person name="Ng V."/>
            <person name="Grigoriev I.V."/>
            <person name="Spatafora J.W."/>
            <person name="Barlow D."/>
            <person name="Biffinger J."/>
            <person name="Kelley-Loughnane N."/>
            <person name="Varaljay V.A."/>
            <person name="Crookes-Goodson W.J."/>
        </authorList>
    </citation>
    <scope>NUCLEOTIDE SEQUENCE</scope>
    <source>
        <strain evidence="5">5307AH</strain>
    </source>
</reference>
<dbReference type="SMART" id="SM00389">
    <property type="entry name" value="HOX"/>
    <property type="match status" value="1"/>
</dbReference>
<evidence type="ECO:0000256" key="2">
    <source>
        <dbReference type="RuleBase" id="RU000682"/>
    </source>
</evidence>
<evidence type="ECO:0000256" key="3">
    <source>
        <dbReference type="SAM" id="MobiDB-lite"/>
    </source>
</evidence>
<feature type="non-terminal residue" evidence="5">
    <location>
        <position position="675"/>
    </location>
</feature>
<feature type="region of interest" description="Disordered" evidence="3">
    <location>
        <begin position="65"/>
        <end position="259"/>
    </location>
</feature>
<dbReference type="Gene3D" id="1.10.10.60">
    <property type="entry name" value="Homeodomain-like"/>
    <property type="match status" value="1"/>
</dbReference>
<evidence type="ECO:0000313" key="6">
    <source>
        <dbReference type="Proteomes" id="UP001182556"/>
    </source>
</evidence>
<dbReference type="AlphaFoldDB" id="A0AAD9D180"/>
<dbReference type="CDD" id="cd00086">
    <property type="entry name" value="homeodomain"/>
    <property type="match status" value="1"/>
</dbReference>
<feature type="compositionally biased region" description="Polar residues" evidence="3">
    <location>
        <begin position="214"/>
        <end position="234"/>
    </location>
</feature>
<dbReference type="GO" id="GO:0003677">
    <property type="term" value="F:DNA binding"/>
    <property type="evidence" value="ECO:0007669"/>
    <property type="project" value="UniProtKB-UniRule"/>
</dbReference>
<name>A0AAD9D180_PAPLA</name>
<proteinExistence type="predicted"/>
<feature type="compositionally biased region" description="Pro residues" evidence="3">
    <location>
        <begin position="122"/>
        <end position="134"/>
    </location>
</feature>
<organism evidence="5 6">
    <name type="scientific">Papiliotrema laurentii</name>
    <name type="common">Cryptococcus laurentii</name>
    <dbReference type="NCBI Taxonomy" id="5418"/>
    <lineage>
        <taxon>Eukaryota</taxon>
        <taxon>Fungi</taxon>
        <taxon>Dikarya</taxon>
        <taxon>Basidiomycota</taxon>
        <taxon>Agaricomycotina</taxon>
        <taxon>Tremellomycetes</taxon>
        <taxon>Tremellales</taxon>
        <taxon>Rhynchogastremaceae</taxon>
        <taxon>Papiliotrema</taxon>
    </lineage>
</organism>
<feature type="compositionally biased region" description="Acidic residues" evidence="3">
    <location>
        <begin position="507"/>
        <end position="516"/>
    </location>
</feature>
<dbReference type="GO" id="GO:0005634">
    <property type="term" value="C:nucleus"/>
    <property type="evidence" value="ECO:0007669"/>
    <property type="project" value="UniProtKB-SubCell"/>
</dbReference>
<dbReference type="Pfam" id="PF00046">
    <property type="entry name" value="Homeodomain"/>
    <property type="match status" value="1"/>
</dbReference>
<comment type="subcellular location">
    <subcellularLocation>
        <location evidence="1 2">Nucleus</location>
    </subcellularLocation>
</comment>
<comment type="caution">
    <text evidence="5">The sequence shown here is derived from an EMBL/GenBank/DDBJ whole genome shotgun (WGS) entry which is preliminary data.</text>
</comment>
<dbReference type="PROSITE" id="PS50071">
    <property type="entry name" value="HOMEOBOX_2"/>
    <property type="match status" value="1"/>
</dbReference>
<dbReference type="SUPFAM" id="SSF46689">
    <property type="entry name" value="Homeodomain-like"/>
    <property type="match status" value="1"/>
</dbReference>
<evidence type="ECO:0000313" key="5">
    <source>
        <dbReference type="EMBL" id="KAK1924105.1"/>
    </source>
</evidence>
<feature type="region of interest" description="Disordered" evidence="3">
    <location>
        <begin position="595"/>
        <end position="644"/>
    </location>
</feature>
<feature type="DNA-binding region" description="Homeobox" evidence="1">
    <location>
        <begin position="329"/>
        <end position="389"/>
    </location>
</feature>
<protein>
    <recommendedName>
        <fullName evidence="4">Homeobox domain-containing protein</fullName>
    </recommendedName>
</protein>
<keyword evidence="6" id="KW-1185">Reference proteome</keyword>
<dbReference type="InterPro" id="IPR009057">
    <property type="entry name" value="Homeodomain-like_sf"/>
</dbReference>
<sequence length="675" mass="73799">TSPYSHIQISSHLHIGWSRSPVSSHLANWVSSLHHHHHHHRTVLSSDFSPPPRSQQNTTTLTMPAYQTYRPPSDPDHPSELSTDSHPSNVDRKPLSTIVTLPPLSSAMGGDFKRPLPSMSSPFPPPPMPHPTPFRNPLHPSSQHDPQLGPSSAQQTPSSFFASKTSYHPQKTPSYSRAPRHSPYNASHRSLNRSVSTPNPLLDCGSRTLPPLQFTPSPALTHSSPAQQPPSSDLVTPLAPSRKRKTEEPYTPTAPPEDEHYLIATPHGTIDTGGILPPKVYEGEYPQAFLSGDRLPSIKDDENNAQVESVKKSTPTTSSVNPWDYQRTNVTARCKFSAKELWAMNIVFRCLNKKPPVVERQRLAAWFGKYTKHVSIWFQNARQSETKIQSTPDAQSSSDALKFRASAKPPQFDFDAQGPTPTQINAINAILKGRLSRDDFFNHVHVEGAAIKSRSTPQLSGSGSLDAILRAQEIPRRHAKPEVPKLESGFDIANMLSDSTSSSPPPFEDELFEEDLPASKRRRAQLETPCRSRKGENAAPSLGDGRATTSLLIASSSRARNIAQHAQATPGPIEMPVLPATSLRSIRPSASFRLRDSYTRTQSENDVAGRSASAPVKKSRTPPPTRDSCNASETGSEESDSSVLDAASSLMAMFAAQGSSQTLSDGSRSVEPIEQ</sequence>
<feature type="domain" description="Homeobox" evidence="4">
    <location>
        <begin position="327"/>
        <end position="388"/>
    </location>
</feature>
<feature type="compositionally biased region" description="Polar residues" evidence="3">
    <location>
        <begin position="184"/>
        <end position="199"/>
    </location>
</feature>
<dbReference type="EMBL" id="JAODAN010000005">
    <property type="protein sequence ID" value="KAK1924105.1"/>
    <property type="molecule type" value="Genomic_DNA"/>
</dbReference>
<evidence type="ECO:0000256" key="1">
    <source>
        <dbReference type="PROSITE-ProRule" id="PRU00108"/>
    </source>
</evidence>
<evidence type="ECO:0000259" key="4">
    <source>
        <dbReference type="PROSITE" id="PS50071"/>
    </source>
</evidence>
<keyword evidence="1 2" id="KW-0238">DNA-binding</keyword>
<feature type="compositionally biased region" description="Polar residues" evidence="3">
    <location>
        <begin position="139"/>
        <end position="175"/>
    </location>
</feature>
<dbReference type="Proteomes" id="UP001182556">
    <property type="component" value="Unassembled WGS sequence"/>
</dbReference>